<evidence type="ECO:0000256" key="3">
    <source>
        <dbReference type="SAM" id="SignalP"/>
    </source>
</evidence>
<keyword evidence="3" id="KW-0732">Signal</keyword>
<feature type="chain" id="PRO_5046578003" evidence="3">
    <location>
        <begin position="20"/>
        <end position="1084"/>
    </location>
</feature>
<organism evidence="6 7">
    <name type="scientific">Nakaseomyces bracarensis</name>
    <dbReference type="NCBI Taxonomy" id="273131"/>
    <lineage>
        <taxon>Eukaryota</taxon>
        <taxon>Fungi</taxon>
        <taxon>Dikarya</taxon>
        <taxon>Ascomycota</taxon>
        <taxon>Saccharomycotina</taxon>
        <taxon>Saccharomycetes</taxon>
        <taxon>Saccharomycetales</taxon>
        <taxon>Saccharomycetaceae</taxon>
        <taxon>Nakaseomyces</taxon>
    </lineage>
</organism>
<evidence type="ECO:0000313" key="7">
    <source>
        <dbReference type="Proteomes" id="UP001623330"/>
    </source>
</evidence>
<feature type="domain" description="PXA" evidence="5">
    <location>
        <begin position="84"/>
        <end position="275"/>
    </location>
</feature>
<dbReference type="Pfam" id="PF02194">
    <property type="entry name" value="PXA"/>
    <property type="match status" value="1"/>
</dbReference>
<dbReference type="Proteomes" id="UP001623330">
    <property type="component" value="Unassembled WGS sequence"/>
</dbReference>
<name>A0ABR4P114_9SACH</name>
<dbReference type="InterPro" id="IPR036871">
    <property type="entry name" value="PX_dom_sf"/>
</dbReference>
<feature type="region of interest" description="Disordered" evidence="2">
    <location>
        <begin position="987"/>
        <end position="1007"/>
    </location>
</feature>
<feature type="compositionally biased region" description="Basic and acidic residues" evidence="2">
    <location>
        <begin position="856"/>
        <end position="877"/>
    </location>
</feature>
<evidence type="ECO:0000259" key="5">
    <source>
        <dbReference type="PROSITE" id="PS51207"/>
    </source>
</evidence>
<dbReference type="SMART" id="SM00312">
    <property type="entry name" value="PX"/>
    <property type="match status" value="1"/>
</dbReference>
<dbReference type="PANTHER" id="PTHR22775">
    <property type="entry name" value="SORTING NEXIN"/>
    <property type="match status" value="1"/>
</dbReference>
<reference evidence="6 7" key="1">
    <citation type="submission" date="2024-05" db="EMBL/GenBank/DDBJ databases">
        <title>Long read based assembly of the Candida bracarensis genome reveals expanded adhesin content.</title>
        <authorList>
            <person name="Marcet-Houben M."/>
            <person name="Ksiezopolska E."/>
            <person name="Gabaldon T."/>
        </authorList>
    </citation>
    <scope>NUCLEOTIDE SEQUENCE [LARGE SCALE GENOMIC DNA]</scope>
    <source>
        <strain evidence="6 7">CBM6</strain>
    </source>
</reference>
<feature type="signal peptide" evidence="3">
    <location>
        <begin position="1"/>
        <end position="19"/>
    </location>
</feature>
<feature type="region of interest" description="Disordered" evidence="2">
    <location>
        <begin position="856"/>
        <end position="899"/>
    </location>
</feature>
<dbReference type="InterPro" id="IPR013937">
    <property type="entry name" value="Sorting_nexin_C"/>
</dbReference>
<dbReference type="InterPro" id="IPR001683">
    <property type="entry name" value="PX_dom"/>
</dbReference>
<feature type="compositionally biased region" description="Polar residues" evidence="2">
    <location>
        <begin position="878"/>
        <end position="896"/>
    </location>
</feature>
<protein>
    <submittedName>
        <fullName evidence="6">tRNA (Guanine-N(7)-)-methyltransferase</fullName>
    </submittedName>
</protein>
<evidence type="ECO:0000256" key="2">
    <source>
        <dbReference type="SAM" id="MobiDB-lite"/>
    </source>
</evidence>
<proteinExistence type="inferred from homology"/>
<dbReference type="SUPFAM" id="SSF64268">
    <property type="entry name" value="PX domain"/>
    <property type="match status" value="1"/>
</dbReference>
<feature type="domain" description="PX" evidence="4">
    <location>
        <begin position="730"/>
        <end position="853"/>
    </location>
</feature>
<dbReference type="PROSITE" id="PS51207">
    <property type="entry name" value="PXA"/>
    <property type="match status" value="1"/>
</dbReference>
<keyword evidence="7" id="KW-1185">Reference proteome</keyword>
<accession>A0ABR4P114</accession>
<evidence type="ECO:0000256" key="1">
    <source>
        <dbReference type="ARBA" id="ARBA00010883"/>
    </source>
</evidence>
<dbReference type="Pfam" id="PF00787">
    <property type="entry name" value="PX"/>
    <property type="match status" value="1"/>
</dbReference>
<feature type="compositionally biased region" description="Basic and acidic residues" evidence="2">
    <location>
        <begin position="994"/>
        <end position="1007"/>
    </location>
</feature>
<evidence type="ECO:0000259" key="4">
    <source>
        <dbReference type="PROSITE" id="PS50195"/>
    </source>
</evidence>
<dbReference type="SMART" id="SM00313">
    <property type="entry name" value="PXA"/>
    <property type="match status" value="1"/>
</dbReference>
<dbReference type="Pfam" id="PF08628">
    <property type="entry name" value="Nexin_C"/>
    <property type="match status" value="1"/>
</dbReference>
<dbReference type="PROSITE" id="PS50195">
    <property type="entry name" value="PX"/>
    <property type="match status" value="1"/>
</dbReference>
<dbReference type="Gene3D" id="3.30.1520.10">
    <property type="entry name" value="Phox-like domain"/>
    <property type="match status" value="1"/>
</dbReference>
<evidence type="ECO:0000313" key="6">
    <source>
        <dbReference type="EMBL" id="KAL3235293.1"/>
    </source>
</evidence>
<sequence>MWLAHHNAILIFFGLIALASYPAGTGGVLIGILITVLSSMMFINVERFNSNSSSSRLRLRFDPNYIQDKFITNDKVTTSEFTGYPKLEREVNEIIDFIMGDFICPWYSRIDKLSGQPDFLNAVRYTLHNAANKIAKKQRGKNIIELTHTKIIPIISEHINVYTKSRNSMSKTGKLNEFDSDVSKFFLAVEFNKHRKLHSSIFLRSQNLEENIKQYCSQKSERLYHLLVDETETSSPIVSVLLKQIIASNVLLPVINKFADPYNLNTFLIAFSENHLSETKQVTKIRKVLTEELGSSSTDDTVINHINHWWLLEINTVNNKEYEYCLRYITTCNFVYSLQNIGFVLLLCLARVTKPGSKKSIEEQKILLTINLVEMRLKILNSKLLNGPTFTAGSNMTKNNWHNCISYVENFVRSISYSYVLENSELRPYFTSYLGDTDQKGKISLLEFIKFKNSLTIPLEDSKNNKSFETLNPAIVQTDLSRFISEDTLLELNAIDPGLTNNIRILLSTDQFNVDEKFSLSMRSIQILQDEVERIIRNDFEDFKKSKQYLQMITSPKFFRSKLYIKNILEYSLENTKINTVIGTTKRHISQNPKLDSKIEHIMSEKINKHSLFKKHENINQTFPYEKEIKLDTYRDVLEESPYNGKESKLKSFQDIKDAIAVLTLKIDQTERETQVLEHLLLKAELTNDQEQLKILTKSDRALKRELEKMEMSRQLLIVQESSNALFGNTIIKISSYLEDLDENSKRSVTYYLVNVTHSYNSKASNWEVSRRYSEFYALYQYLRKRYKVQIKHVVTTFPSKVPVSTKYDISRAAVCEERQIMFDKFLNQLLLIQEVCEDDMFRRFLTDSTTFDIKKSNADEKPQTNVTRDDNNEGHNSDPNASTDDLFNGRSNSNSTTAPLPTPYPYYYKAKSNVKIVSELFISIFSGNETSRWFRGRAIVTLLQQLLGSTIEKYIKDQGKKWSSDKQLSSVLASFKFALWGPNGTFRRPKGKKREEVTKNEERQTETRSNELFQMLFIESFATVVGYSKTKEAALRLHEMLQNQFLNSSLMLELTDTIIDDIIFSDPQHQDPNSQHSGPTMLI</sequence>
<gene>
    <name evidence="6" type="ORF">RNJ44_00052</name>
</gene>
<dbReference type="InterPro" id="IPR003114">
    <property type="entry name" value="Phox_assoc"/>
</dbReference>
<comment type="similarity">
    <text evidence="1">Belongs to the sorting nexin family.</text>
</comment>
<dbReference type="PANTHER" id="PTHR22775:SF3">
    <property type="entry name" value="SORTING NEXIN-13"/>
    <property type="match status" value="1"/>
</dbReference>
<dbReference type="EMBL" id="JBEVYD010000001">
    <property type="protein sequence ID" value="KAL3235293.1"/>
    <property type="molecule type" value="Genomic_DNA"/>
</dbReference>
<comment type="caution">
    <text evidence="6">The sequence shown here is derived from an EMBL/GenBank/DDBJ whole genome shotgun (WGS) entry which is preliminary data.</text>
</comment>